<evidence type="ECO:0000313" key="2">
    <source>
        <dbReference type="Proteomes" id="UP000324233"/>
    </source>
</evidence>
<evidence type="ECO:0000313" key="1">
    <source>
        <dbReference type="EMBL" id="QEH35555.1"/>
    </source>
</evidence>
<gene>
    <name evidence="1" type="ORF">OJF2_41080</name>
</gene>
<dbReference type="AlphaFoldDB" id="A0A5B9W606"/>
<dbReference type="Proteomes" id="UP000324233">
    <property type="component" value="Chromosome"/>
</dbReference>
<proteinExistence type="predicted"/>
<dbReference type="EMBL" id="CP042997">
    <property type="protein sequence ID" value="QEH35555.1"/>
    <property type="molecule type" value="Genomic_DNA"/>
</dbReference>
<sequence length="211" mass="23386">MSPLGRSRPGGSRPFCLVTLVAWLCFPVGSRAEVKETNIESLATNSELIVVAKVTKIEDAPASLERDDPSMPPLKVATARVLETWKGGPVREVRYIASPDWTCDTSHADEGERVVLFLSYEHWRKDRTFFSITHAGRGRMPIREVEGKRYAAVQDDVILPAGTPTISEQKTTRITLPASEQDRPSIVVTHPVRSIEVGRLRGLTKQTPSVK</sequence>
<name>A0A5B9W606_9BACT</name>
<organism evidence="1 2">
    <name type="scientific">Aquisphaera giovannonii</name>
    <dbReference type="NCBI Taxonomy" id="406548"/>
    <lineage>
        <taxon>Bacteria</taxon>
        <taxon>Pseudomonadati</taxon>
        <taxon>Planctomycetota</taxon>
        <taxon>Planctomycetia</taxon>
        <taxon>Isosphaerales</taxon>
        <taxon>Isosphaeraceae</taxon>
        <taxon>Aquisphaera</taxon>
    </lineage>
</organism>
<protein>
    <submittedName>
        <fullName evidence="1">Uncharacterized protein</fullName>
    </submittedName>
</protein>
<dbReference type="KEGG" id="agv:OJF2_41080"/>
<keyword evidence="2" id="KW-1185">Reference proteome</keyword>
<reference evidence="1 2" key="1">
    <citation type="submission" date="2019-08" db="EMBL/GenBank/DDBJ databases">
        <title>Deep-cultivation of Planctomycetes and their phenomic and genomic characterization uncovers novel biology.</title>
        <authorList>
            <person name="Wiegand S."/>
            <person name="Jogler M."/>
            <person name="Boedeker C."/>
            <person name="Pinto D."/>
            <person name="Vollmers J."/>
            <person name="Rivas-Marin E."/>
            <person name="Kohn T."/>
            <person name="Peeters S.H."/>
            <person name="Heuer A."/>
            <person name="Rast P."/>
            <person name="Oberbeckmann S."/>
            <person name="Bunk B."/>
            <person name="Jeske O."/>
            <person name="Meyerdierks A."/>
            <person name="Storesund J.E."/>
            <person name="Kallscheuer N."/>
            <person name="Luecker S."/>
            <person name="Lage O.M."/>
            <person name="Pohl T."/>
            <person name="Merkel B.J."/>
            <person name="Hornburger P."/>
            <person name="Mueller R.-W."/>
            <person name="Bruemmer F."/>
            <person name="Labrenz M."/>
            <person name="Spormann A.M."/>
            <person name="Op den Camp H."/>
            <person name="Overmann J."/>
            <person name="Amann R."/>
            <person name="Jetten M.S.M."/>
            <person name="Mascher T."/>
            <person name="Medema M.H."/>
            <person name="Devos D.P."/>
            <person name="Kaster A.-K."/>
            <person name="Ovreas L."/>
            <person name="Rohde M."/>
            <person name="Galperin M.Y."/>
            <person name="Jogler C."/>
        </authorList>
    </citation>
    <scope>NUCLEOTIDE SEQUENCE [LARGE SCALE GENOMIC DNA]</scope>
    <source>
        <strain evidence="1 2">OJF2</strain>
    </source>
</reference>
<accession>A0A5B9W606</accession>